<dbReference type="InterPro" id="IPR002059">
    <property type="entry name" value="CSP_DNA-bd"/>
</dbReference>
<dbReference type="InterPro" id="IPR011990">
    <property type="entry name" value="TPR-like_helical_dom_sf"/>
</dbReference>
<evidence type="ECO:0000259" key="1">
    <source>
        <dbReference type="PROSITE" id="PS51857"/>
    </source>
</evidence>
<evidence type="ECO:0000313" key="2">
    <source>
        <dbReference type="EMBL" id="ADC47035.1"/>
    </source>
</evidence>
<dbReference type="InterPro" id="IPR012340">
    <property type="entry name" value="NA-bd_OB-fold"/>
</dbReference>
<dbReference type="Gene3D" id="1.25.40.10">
    <property type="entry name" value="Tetratricopeptide repeat domain"/>
    <property type="match status" value="1"/>
</dbReference>
<dbReference type="RefSeq" id="WP_012955984.1">
    <property type="nucleotide sequence ID" value="NC_013790.1"/>
</dbReference>
<dbReference type="PROSITE" id="PS51857">
    <property type="entry name" value="CSD_2"/>
    <property type="match status" value="1"/>
</dbReference>
<dbReference type="Gene3D" id="2.40.50.140">
    <property type="entry name" value="Nucleic acid-binding proteins"/>
    <property type="match status" value="1"/>
</dbReference>
<dbReference type="GeneID" id="8770836"/>
<dbReference type="OrthoDB" id="78197at2157"/>
<gene>
    <name evidence="2" type="ordered locus">mru_1185</name>
</gene>
<dbReference type="HOGENOM" id="CLU_691898_0_0_2"/>
<dbReference type="STRING" id="634498.mru_1185"/>
<dbReference type="Proteomes" id="UP000008680">
    <property type="component" value="Chromosome"/>
</dbReference>
<dbReference type="PATRIC" id="fig|634498.28.peg.1186"/>
<dbReference type="AlphaFoldDB" id="D3E3C4"/>
<reference evidence="2 3" key="1">
    <citation type="journal article" date="2010" name="PLoS ONE">
        <title>The genome sequence of the rumen methanogen Methanobrevibacter ruminantium reveals new possibilities for controlling ruminant methane emissions.</title>
        <authorList>
            <person name="Leahy S.C."/>
            <person name="Kelly W.J."/>
            <person name="Altermann E."/>
            <person name="Ronimus R.S."/>
            <person name="Yeoman C.J."/>
            <person name="Pacheco D.M."/>
            <person name="Li D."/>
            <person name="Kong Z."/>
            <person name="McTavish S."/>
            <person name="Sang C."/>
            <person name="Lambie S.C."/>
            <person name="Janssen P.H."/>
            <person name="Dey D."/>
            <person name="Attwood G.T."/>
        </authorList>
    </citation>
    <scope>NUCLEOTIDE SEQUENCE [LARGE SCALE GENOMIC DNA]</scope>
    <source>
        <strain evidence="3">ATCC 35063 / DSM 1093 / JCM 13430 / OCM 146 / M1</strain>
    </source>
</reference>
<dbReference type="GO" id="GO:0003676">
    <property type="term" value="F:nucleic acid binding"/>
    <property type="evidence" value="ECO:0007669"/>
    <property type="project" value="InterPro"/>
</dbReference>
<dbReference type="eggNOG" id="arCOG06344">
    <property type="taxonomic scope" value="Archaea"/>
</dbReference>
<dbReference type="KEGG" id="mru:mru_1185"/>
<keyword evidence="3" id="KW-1185">Reference proteome</keyword>
<evidence type="ECO:0000313" key="3">
    <source>
        <dbReference type="Proteomes" id="UP000008680"/>
    </source>
</evidence>
<dbReference type="SUPFAM" id="SSF50249">
    <property type="entry name" value="Nucleic acid-binding proteins"/>
    <property type="match status" value="1"/>
</dbReference>
<dbReference type="Pfam" id="PF00313">
    <property type="entry name" value="CSD"/>
    <property type="match status" value="1"/>
</dbReference>
<name>D3E3C4_METRM</name>
<feature type="domain" description="CSD" evidence="1">
    <location>
        <begin position="327"/>
        <end position="397"/>
    </location>
</feature>
<dbReference type="EMBL" id="CP001719">
    <property type="protein sequence ID" value="ADC47035.1"/>
    <property type="molecule type" value="Genomic_DNA"/>
</dbReference>
<proteinExistence type="predicted"/>
<protein>
    <recommendedName>
        <fullName evidence="1">CSD domain-containing protein</fullName>
    </recommendedName>
</protein>
<dbReference type="SUPFAM" id="SSF48452">
    <property type="entry name" value="TPR-like"/>
    <property type="match status" value="1"/>
</dbReference>
<sequence>MNETTSNELIHARRLYMKKNMKEAETNFLKVFNTNRELFNDLDEIYFIRAIQESHIDNCQSIGDLRHYADFVVENFNQEDCSNRNFEDPYADFILNLSTVLIKEEYYLDAIKYLIRLDESFLSDVSRHNSNGYYRFSHHEKYLSNMVKALIGIGKYDAALQYSIRLINDLPDTASEAKYWIKWSIAKIYNLTGDYELSIEYINELLLKRSENYFYKLLADNYLKLDDYDNALVSGVHYIILKKDIKSCVNYYTELGYILSQLGLTEESNKHYYLSYAIKKSYGNFIPDYLEEKIRDLGFDLENTNYNKIANELKPFWRECLYRNKKQFTGTISAIKQERGFGFIKPDDGGKNQFFLFKDFKDDHDYIWNNMRVSYYLGDSIDYSKNKESTRAVNVELI</sequence>
<accession>D3E3C4</accession>
<organism evidence="2 3">
    <name type="scientific">Methanobrevibacter ruminantium (strain ATCC 35063 / DSM 1093 / JCM 13430 / OCM 146 / M1)</name>
    <name type="common">Methanobacterium ruminantium</name>
    <dbReference type="NCBI Taxonomy" id="634498"/>
    <lineage>
        <taxon>Archaea</taxon>
        <taxon>Methanobacteriati</taxon>
        <taxon>Methanobacteriota</taxon>
        <taxon>Methanomada group</taxon>
        <taxon>Methanobacteria</taxon>
        <taxon>Methanobacteriales</taxon>
        <taxon>Methanobacteriaceae</taxon>
        <taxon>Methanobrevibacter</taxon>
    </lineage>
</organism>